<evidence type="ECO:0000256" key="1">
    <source>
        <dbReference type="ARBA" id="ARBA00004651"/>
    </source>
</evidence>
<dbReference type="GO" id="GO:0048034">
    <property type="term" value="P:heme O biosynthetic process"/>
    <property type="evidence" value="ECO:0007669"/>
    <property type="project" value="UniProtKB-UniRule"/>
</dbReference>
<dbReference type="OrthoDB" id="9814417at2"/>
<dbReference type="RefSeq" id="WP_110841008.1">
    <property type="nucleotide sequence ID" value="NZ_QJVJ01000006.1"/>
</dbReference>
<dbReference type="Gene3D" id="1.10.357.140">
    <property type="entry name" value="UbiA prenyltransferase"/>
    <property type="match status" value="1"/>
</dbReference>
<dbReference type="InterPro" id="IPR044878">
    <property type="entry name" value="UbiA_sf"/>
</dbReference>
<evidence type="ECO:0000256" key="3">
    <source>
        <dbReference type="ARBA" id="ARBA00022475"/>
    </source>
</evidence>
<keyword evidence="12" id="KW-1185">Reference proteome</keyword>
<dbReference type="PANTHER" id="PTHR43448">
    <property type="entry name" value="PROTOHEME IX FARNESYLTRANSFERASE, MITOCHONDRIAL"/>
    <property type="match status" value="1"/>
</dbReference>
<comment type="function">
    <text evidence="10">Converts heme B (protoheme IX) to heme O by substitution of the vinyl group on carbon 2 of heme B porphyrin ring with a hydroxyethyl farnesyl side group.</text>
</comment>
<reference evidence="11 12" key="1">
    <citation type="submission" date="2018-05" db="EMBL/GenBank/DDBJ databases">
        <title>Paenibacillus flagellatus sp. nov., isolated from selenium mineral soil.</title>
        <authorList>
            <person name="Dai X."/>
        </authorList>
    </citation>
    <scope>NUCLEOTIDE SEQUENCE [LARGE SCALE GENOMIC DNA]</scope>
    <source>
        <strain evidence="11 12">DXL2</strain>
    </source>
</reference>
<dbReference type="GO" id="GO:0005886">
    <property type="term" value="C:plasma membrane"/>
    <property type="evidence" value="ECO:0007669"/>
    <property type="project" value="UniProtKB-SubCell"/>
</dbReference>
<evidence type="ECO:0000256" key="8">
    <source>
        <dbReference type="ARBA" id="ARBA00023136"/>
    </source>
</evidence>
<evidence type="ECO:0000256" key="6">
    <source>
        <dbReference type="ARBA" id="ARBA00022989"/>
    </source>
</evidence>
<keyword evidence="4 10" id="KW-0808">Transferase</keyword>
<evidence type="ECO:0000256" key="5">
    <source>
        <dbReference type="ARBA" id="ARBA00022692"/>
    </source>
</evidence>
<dbReference type="EMBL" id="QJVJ01000006">
    <property type="protein sequence ID" value="PYI54023.1"/>
    <property type="molecule type" value="Genomic_DNA"/>
</dbReference>
<evidence type="ECO:0000256" key="10">
    <source>
        <dbReference type="HAMAP-Rule" id="MF_00154"/>
    </source>
</evidence>
<protein>
    <recommendedName>
        <fullName evidence="10">Protoheme IX farnesyltransferase</fullName>
        <ecNumber evidence="10">2.5.1.141</ecNumber>
    </recommendedName>
    <alternativeName>
        <fullName evidence="10">Heme B farnesyltransferase</fullName>
    </alternativeName>
    <alternativeName>
        <fullName evidence="10">Heme O synthase</fullName>
    </alternativeName>
</protein>
<feature type="transmembrane region" description="Helical" evidence="10">
    <location>
        <begin position="188"/>
        <end position="208"/>
    </location>
</feature>
<comment type="catalytic activity">
    <reaction evidence="9 10">
        <text>heme b + (2E,6E)-farnesyl diphosphate + H2O = Fe(II)-heme o + diphosphate</text>
        <dbReference type="Rhea" id="RHEA:28070"/>
        <dbReference type="ChEBI" id="CHEBI:15377"/>
        <dbReference type="ChEBI" id="CHEBI:33019"/>
        <dbReference type="ChEBI" id="CHEBI:60344"/>
        <dbReference type="ChEBI" id="CHEBI:60530"/>
        <dbReference type="ChEBI" id="CHEBI:175763"/>
        <dbReference type="EC" id="2.5.1.141"/>
    </reaction>
</comment>
<dbReference type="UniPathway" id="UPA00834">
    <property type="reaction ID" value="UER00712"/>
</dbReference>
<comment type="subunit">
    <text evidence="10">Interacts with CtaA.</text>
</comment>
<gene>
    <name evidence="10" type="primary">ctaB</name>
    <name evidence="11" type="ORF">DLM86_15885</name>
</gene>
<dbReference type="CDD" id="cd13957">
    <property type="entry name" value="PT_UbiA_Cox10"/>
    <property type="match status" value="1"/>
</dbReference>
<keyword evidence="3 10" id="KW-1003">Cell membrane</keyword>
<dbReference type="AlphaFoldDB" id="A0A2V5K841"/>
<dbReference type="NCBIfam" id="NF003348">
    <property type="entry name" value="PRK04375.1-1"/>
    <property type="match status" value="1"/>
</dbReference>
<dbReference type="Pfam" id="PF01040">
    <property type="entry name" value="UbiA"/>
    <property type="match status" value="1"/>
</dbReference>
<evidence type="ECO:0000256" key="4">
    <source>
        <dbReference type="ARBA" id="ARBA00022679"/>
    </source>
</evidence>
<comment type="similarity">
    <text evidence="10">Belongs to the UbiA prenyltransferase family. Protoheme IX farnesyltransferase subfamily.</text>
</comment>
<dbReference type="HAMAP" id="MF_00154">
    <property type="entry name" value="CyoE_CtaB"/>
    <property type="match status" value="1"/>
</dbReference>
<evidence type="ECO:0000256" key="2">
    <source>
        <dbReference type="ARBA" id="ARBA00004919"/>
    </source>
</evidence>
<dbReference type="NCBIfam" id="NF003349">
    <property type="entry name" value="PRK04375.1-2"/>
    <property type="match status" value="1"/>
</dbReference>
<name>A0A2V5K841_9BACL</name>
<feature type="transmembrane region" description="Helical" evidence="10">
    <location>
        <begin position="260"/>
        <end position="280"/>
    </location>
</feature>
<evidence type="ECO:0000256" key="9">
    <source>
        <dbReference type="ARBA" id="ARBA00047690"/>
    </source>
</evidence>
<dbReference type="InterPro" id="IPR000537">
    <property type="entry name" value="UbiA_prenyltransferase"/>
</dbReference>
<dbReference type="EC" id="2.5.1.141" evidence="10"/>
<feature type="transmembrane region" description="Helical" evidence="10">
    <location>
        <begin position="31"/>
        <end position="54"/>
    </location>
</feature>
<feature type="transmembrane region" description="Helical" evidence="10">
    <location>
        <begin position="292"/>
        <end position="309"/>
    </location>
</feature>
<comment type="caution">
    <text evidence="11">The sequence shown here is derived from an EMBL/GenBank/DDBJ whole genome shotgun (WGS) entry which is preliminary data.</text>
</comment>
<sequence length="315" mass="34886">MDKQLDADAAVGMEDRQEAVPAARKATWKDFVYLAKPGILFSNIITAFGGYWVAWGNSGEDFNAVLMAWAMLGTLLVMASGTVLNNYLDRDMDQKMTRTRKRALPTGVLQPKVVFWYGIALGAIGLSVLCLLVNPLTALLGVVGLLVYVLVYTAWLKRTSPLSTTIGGISGSMPPVIGYCAITGELDMGAWVLFGILFFWQPPHFWALGMRRKEEYRAAGFPLLPVVRGNEVTKMHMIRFLVMLVPVSLLMYAYGYVGEIYLIAAIALGLAWTFLGLAGFRTNDDDNWAKRMFVFSINYLPILFIIMIIDTNLAG</sequence>
<dbReference type="PROSITE" id="PS00943">
    <property type="entry name" value="UBIA"/>
    <property type="match status" value="1"/>
</dbReference>
<keyword evidence="5 10" id="KW-0812">Transmembrane</keyword>
<feature type="transmembrane region" description="Helical" evidence="10">
    <location>
        <begin position="109"/>
        <end position="129"/>
    </location>
</feature>
<organism evidence="11 12">
    <name type="scientific">Paenibacillus flagellatus</name>
    <dbReference type="NCBI Taxonomy" id="2211139"/>
    <lineage>
        <taxon>Bacteria</taxon>
        <taxon>Bacillati</taxon>
        <taxon>Bacillota</taxon>
        <taxon>Bacilli</taxon>
        <taxon>Bacillales</taxon>
        <taxon>Paenibacillaceae</taxon>
        <taxon>Paenibacillus</taxon>
    </lineage>
</organism>
<feature type="transmembrane region" description="Helical" evidence="10">
    <location>
        <begin position="135"/>
        <end position="155"/>
    </location>
</feature>
<feature type="transmembrane region" description="Helical" evidence="10">
    <location>
        <begin position="66"/>
        <end position="88"/>
    </location>
</feature>
<keyword evidence="6 10" id="KW-1133">Transmembrane helix</keyword>
<keyword evidence="8 10" id="KW-0472">Membrane</keyword>
<evidence type="ECO:0000313" key="11">
    <source>
        <dbReference type="EMBL" id="PYI54023.1"/>
    </source>
</evidence>
<accession>A0A2V5K841</accession>
<evidence type="ECO:0000313" key="12">
    <source>
        <dbReference type="Proteomes" id="UP000247476"/>
    </source>
</evidence>
<dbReference type="FunFam" id="1.10.357.140:FF:000001">
    <property type="entry name" value="Protoheme IX farnesyltransferase"/>
    <property type="match status" value="1"/>
</dbReference>
<proteinExistence type="inferred from homology"/>
<keyword evidence="7 10" id="KW-0350">Heme biosynthesis</keyword>
<evidence type="ECO:0000256" key="7">
    <source>
        <dbReference type="ARBA" id="ARBA00023133"/>
    </source>
</evidence>
<dbReference type="InterPro" id="IPR006369">
    <property type="entry name" value="Protohaem_IX_farnesylTrfase"/>
</dbReference>
<dbReference type="Proteomes" id="UP000247476">
    <property type="component" value="Unassembled WGS sequence"/>
</dbReference>
<dbReference type="GO" id="GO:0008495">
    <property type="term" value="F:protoheme IX farnesyltransferase activity"/>
    <property type="evidence" value="ECO:0007669"/>
    <property type="project" value="UniProtKB-UniRule"/>
</dbReference>
<comment type="subcellular location">
    <subcellularLocation>
        <location evidence="1 10">Cell membrane</location>
        <topology evidence="1 10">Multi-pass membrane protein</topology>
    </subcellularLocation>
</comment>
<comment type="pathway">
    <text evidence="2 10">Porphyrin-containing compound metabolism; heme O biosynthesis; heme O from protoheme: step 1/1.</text>
</comment>
<dbReference type="PANTHER" id="PTHR43448:SF2">
    <property type="entry name" value="PROTOHEME IX FARNESYLTRANSFERASE, MITOCHONDRIAL"/>
    <property type="match status" value="1"/>
</dbReference>
<feature type="transmembrane region" description="Helical" evidence="10">
    <location>
        <begin position="162"/>
        <end position="182"/>
    </location>
</feature>
<feature type="transmembrane region" description="Helical" evidence="10">
    <location>
        <begin position="237"/>
        <end position="254"/>
    </location>
</feature>
<dbReference type="InterPro" id="IPR030470">
    <property type="entry name" value="UbiA_prenylTrfase_CS"/>
</dbReference>
<dbReference type="NCBIfam" id="TIGR01473">
    <property type="entry name" value="cyoE_ctaB"/>
    <property type="match status" value="1"/>
</dbReference>
<comment type="miscellaneous">
    <text evidence="10">Carbon 2 of the heme B porphyrin ring is defined according to the Fischer nomenclature.</text>
</comment>